<evidence type="ECO:0000256" key="4">
    <source>
        <dbReference type="ARBA" id="ARBA00023043"/>
    </source>
</evidence>
<evidence type="ECO:0000256" key="2">
    <source>
        <dbReference type="ARBA" id="ARBA00022606"/>
    </source>
</evidence>
<dbReference type="EMBL" id="RRYP01008661">
    <property type="protein sequence ID" value="TNV79624.1"/>
    <property type="molecule type" value="Genomic_DNA"/>
</dbReference>
<sequence>MDSQQHIIFNTQSEGSPGKERKPTDPSHYQQTSPSAAFCPNCNPSGSQDNQTATQGVISQSQLPQIHLHSHHYHHHVGGVAISPQQMMADSINGLKQTDGSQQVNINIITIQYTPQLAPLPQVINERQVLVDPYESFVKPKESNSSFSRVIQKRNSKPVIRESLKQDTVQSSHQSTRGNKPRVILGARKGQVVPVTDEMMRNPLVGQRKTSKDYGNPVERIDTDNDEQESRIKMNLNLIGGSGPISPRYLQVGDSQFKGNQTTANFDNINSRLEFDAELKLAQLNRYDTNSLKNNQVSSRRARENWKKLSNVFKGISLMKKNIVETIQDPEQIVEHINNSPRRKPRGMGGSASAISSFNVTRLALDDVRQQDRFFDLVQRGGEKDLPLIMKELENDPKKYFYDRNNPMHLINKTNRMNQTPLYLACRNGNLSIVQFLLEQQADPHLLSSVGDHEKESILQVAIRWNHRHLVVYLLGSIKWSESEIRNCVNLDGLDPQILLLLKVYSKQHFGCLFNFCL</sequence>
<accession>A0A8J8T2A8</accession>
<evidence type="ECO:0000256" key="6">
    <source>
        <dbReference type="ARBA" id="ARBA00023180"/>
    </source>
</evidence>
<feature type="region of interest" description="Disordered" evidence="9">
    <location>
        <begin position="158"/>
        <end position="179"/>
    </location>
</feature>
<keyword evidence="4 8" id="KW-0040">ANK repeat</keyword>
<dbReference type="OrthoDB" id="406883at2759"/>
<keyword evidence="6" id="KW-0325">Glycoprotein</keyword>
<evidence type="ECO:0000256" key="9">
    <source>
        <dbReference type="SAM" id="MobiDB-lite"/>
    </source>
</evidence>
<keyword evidence="5" id="KW-0406">Ion transport</keyword>
<feature type="compositionally biased region" description="Polar residues" evidence="9">
    <location>
        <begin position="1"/>
        <end position="15"/>
    </location>
</feature>
<dbReference type="SMART" id="SM00248">
    <property type="entry name" value="ANK"/>
    <property type="match status" value="2"/>
</dbReference>
<dbReference type="Gene3D" id="1.25.40.20">
    <property type="entry name" value="Ankyrin repeat-containing domain"/>
    <property type="match status" value="1"/>
</dbReference>
<dbReference type="Proteomes" id="UP000785679">
    <property type="component" value="Unassembled WGS sequence"/>
</dbReference>
<evidence type="ECO:0000256" key="3">
    <source>
        <dbReference type="ARBA" id="ARBA00022737"/>
    </source>
</evidence>
<evidence type="ECO:0000313" key="10">
    <source>
        <dbReference type="EMBL" id="TNV79624.1"/>
    </source>
</evidence>
<gene>
    <name evidence="10" type="ORF">FGO68_gene74</name>
</gene>
<keyword evidence="3" id="KW-0677">Repeat</keyword>
<dbReference type="AlphaFoldDB" id="A0A8J8T2A8"/>
<keyword evidence="11" id="KW-1185">Reference proteome</keyword>
<evidence type="ECO:0000256" key="7">
    <source>
        <dbReference type="ARBA" id="ARBA00023303"/>
    </source>
</evidence>
<dbReference type="PROSITE" id="PS50297">
    <property type="entry name" value="ANK_REP_REGION"/>
    <property type="match status" value="1"/>
</dbReference>
<protein>
    <submittedName>
        <fullName evidence="10">Uncharacterized protein</fullName>
    </submittedName>
</protein>
<evidence type="ECO:0000256" key="5">
    <source>
        <dbReference type="ARBA" id="ARBA00023065"/>
    </source>
</evidence>
<dbReference type="PANTHER" id="PTHR47143">
    <property type="entry name" value="TRANSIENT RECEPTOR POTENTIAL CATION CHANNEL PROTEIN PAINLESS"/>
    <property type="match status" value="1"/>
</dbReference>
<evidence type="ECO:0000313" key="11">
    <source>
        <dbReference type="Proteomes" id="UP000785679"/>
    </source>
</evidence>
<feature type="compositionally biased region" description="Polar residues" evidence="9">
    <location>
        <begin position="166"/>
        <end position="178"/>
    </location>
</feature>
<dbReference type="InterPro" id="IPR002110">
    <property type="entry name" value="Ankyrin_rpt"/>
</dbReference>
<dbReference type="PROSITE" id="PS50088">
    <property type="entry name" value="ANK_REPEAT"/>
    <property type="match status" value="1"/>
</dbReference>
<keyword evidence="2" id="KW-0716">Sensory transduction</keyword>
<reference evidence="10" key="1">
    <citation type="submission" date="2019-06" db="EMBL/GenBank/DDBJ databases">
        <authorList>
            <person name="Zheng W."/>
        </authorList>
    </citation>
    <scope>NUCLEOTIDE SEQUENCE</scope>
    <source>
        <strain evidence="10">QDHG01</strain>
    </source>
</reference>
<dbReference type="GO" id="GO:1902495">
    <property type="term" value="C:transmembrane transporter complex"/>
    <property type="evidence" value="ECO:0007669"/>
    <property type="project" value="TreeGrafter"/>
</dbReference>
<organism evidence="10 11">
    <name type="scientific">Halteria grandinella</name>
    <dbReference type="NCBI Taxonomy" id="5974"/>
    <lineage>
        <taxon>Eukaryota</taxon>
        <taxon>Sar</taxon>
        <taxon>Alveolata</taxon>
        <taxon>Ciliophora</taxon>
        <taxon>Intramacronucleata</taxon>
        <taxon>Spirotrichea</taxon>
        <taxon>Stichotrichia</taxon>
        <taxon>Sporadotrichida</taxon>
        <taxon>Halteriidae</taxon>
        <taxon>Halteria</taxon>
    </lineage>
</organism>
<dbReference type="Pfam" id="PF12796">
    <property type="entry name" value="Ank_2"/>
    <property type="match status" value="1"/>
</dbReference>
<feature type="repeat" description="ANK" evidence="8">
    <location>
        <begin position="417"/>
        <end position="449"/>
    </location>
</feature>
<dbReference type="PANTHER" id="PTHR47143:SF1">
    <property type="entry name" value="ION_TRANS DOMAIN-CONTAINING PROTEIN"/>
    <property type="match status" value="1"/>
</dbReference>
<evidence type="ECO:0000256" key="8">
    <source>
        <dbReference type="PROSITE-ProRule" id="PRU00023"/>
    </source>
</evidence>
<dbReference type="GO" id="GO:0034220">
    <property type="term" value="P:monoatomic ion transmembrane transport"/>
    <property type="evidence" value="ECO:0007669"/>
    <property type="project" value="UniProtKB-KW"/>
</dbReference>
<dbReference type="InterPro" id="IPR052076">
    <property type="entry name" value="TRP_cation_channel"/>
</dbReference>
<keyword evidence="7" id="KW-0407">Ion channel</keyword>
<comment type="caution">
    <text evidence="10">The sequence shown here is derived from an EMBL/GenBank/DDBJ whole genome shotgun (WGS) entry which is preliminary data.</text>
</comment>
<name>A0A8J8T2A8_HALGN</name>
<keyword evidence="1" id="KW-0813">Transport</keyword>
<proteinExistence type="predicted"/>
<evidence type="ECO:0000256" key="1">
    <source>
        <dbReference type="ARBA" id="ARBA00022448"/>
    </source>
</evidence>
<feature type="compositionally biased region" description="Polar residues" evidence="9">
    <location>
        <begin position="42"/>
        <end position="55"/>
    </location>
</feature>
<dbReference type="SUPFAM" id="SSF48403">
    <property type="entry name" value="Ankyrin repeat"/>
    <property type="match status" value="1"/>
</dbReference>
<dbReference type="InterPro" id="IPR036770">
    <property type="entry name" value="Ankyrin_rpt-contain_sf"/>
</dbReference>
<feature type="region of interest" description="Disordered" evidence="9">
    <location>
        <begin position="1"/>
        <end position="55"/>
    </location>
</feature>
<dbReference type="GO" id="GO:0022857">
    <property type="term" value="F:transmembrane transporter activity"/>
    <property type="evidence" value="ECO:0007669"/>
    <property type="project" value="TreeGrafter"/>
</dbReference>